<dbReference type="AlphaFoldDB" id="A0A0A0B881"/>
<feature type="binding site" evidence="3">
    <location>
        <position position="100"/>
    </location>
    <ligand>
        <name>substrate</name>
    </ligand>
</feature>
<comment type="cofactor">
    <cofactor evidence="3">
        <name>Zn(2+)</name>
        <dbReference type="ChEBI" id="CHEBI:29105"/>
    </cofactor>
    <text evidence="3">Binds 1 divalent metal cation per subunit.</text>
</comment>
<keyword evidence="6" id="KW-1185">Reference proteome</keyword>
<organism evidence="5 6">
    <name type="scientific">Cellulomonas cellasea DSM 20118</name>
    <dbReference type="NCBI Taxonomy" id="1408250"/>
    <lineage>
        <taxon>Bacteria</taxon>
        <taxon>Bacillati</taxon>
        <taxon>Actinomycetota</taxon>
        <taxon>Actinomycetes</taxon>
        <taxon>Micrococcales</taxon>
        <taxon>Cellulomonadaceae</taxon>
        <taxon>Cellulomonas</taxon>
    </lineage>
</organism>
<protein>
    <submittedName>
        <fullName evidence="5">Gluconolactonase</fullName>
    </submittedName>
</protein>
<sequence length="281" mass="29753">MSPTPEQVTDAITYHGEGPVWSPVWGGLRWVDMLAGDVLTLRDDGSVDRLHVGSVAAFVRPRTRGGYVVGLERGIGLADGPDELPTPLETLWSDPGVRMNEGGCDPAGNLYAGSMAYDKTEGASTLYRIAPDGTARTVLSSVTVSNGLDFSPDGSLAYYDDTATGRTDVFDVVDGELTARRPFHVPDDGHPDGLTVDSAGNVWVALNGAGRVRCVSPAGDVLSEVRLPVRLTTACTLGGPDLRDLYVTTSRENLDDPEPEAGALFRVRVDVPGRSVLPFAG</sequence>
<feature type="binding site" evidence="3">
    <location>
        <position position="98"/>
    </location>
    <ligand>
        <name>substrate</name>
    </ligand>
</feature>
<dbReference type="InterPro" id="IPR011042">
    <property type="entry name" value="6-blade_b-propeller_TolB-like"/>
</dbReference>
<dbReference type="PANTHER" id="PTHR10907">
    <property type="entry name" value="REGUCALCIN"/>
    <property type="match status" value="1"/>
</dbReference>
<dbReference type="Gene3D" id="2.120.10.30">
    <property type="entry name" value="TolB, C-terminal domain"/>
    <property type="match status" value="1"/>
</dbReference>
<proteinExistence type="inferred from homology"/>
<comment type="caution">
    <text evidence="5">The sequence shown here is derived from an EMBL/GenBank/DDBJ whole genome shotgun (WGS) entry which is preliminary data.</text>
</comment>
<reference evidence="5 6" key="1">
    <citation type="submission" date="2013-10" db="EMBL/GenBank/DDBJ databases">
        <authorList>
            <person name="Wang G."/>
            <person name="Zhuang W."/>
        </authorList>
    </citation>
    <scope>NUCLEOTIDE SEQUENCE [LARGE SCALE GENOMIC DNA]</scope>
    <source>
        <strain evidence="5 6">DSM 20118</strain>
    </source>
</reference>
<dbReference type="InterPro" id="IPR005511">
    <property type="entry name" value="SMP-30"/>
</dbReference>
<keyword evidence="3" id="KW-0479">Metal-binding</keyword>
<dbReference type="GO" id="GO:0005509">
    <property type="term" value="F:calcium ion binding"/>
    <property type="evidence" value="ECO:0007669"/>
    <property type="project" value="TreeGrafter"/>
</dbReference>
<feature type="binding site" evidence="3">
    <location>
        <position position="118"/>
    </location>
    <ligand>
        <name>substrate</name>
    </ligand>
</feature>
<evidence type="ECO:0000313" key="5">
    <source>
        <dbReference type="EMBL" id="KGM03080.1"/>
    </source>
</evidence>
<evidence type="ECO:0000313" key="6">
    <source>
        <dbReference type="Proteomes" id="UP000029833"/>
    </source>
</evidence>
<evidence type="ECO:0000256" key="1">
    <source>
        <dbReference type="ARBA" id="ARBA00008853"/>
    </source>
</evidence>
<feature type="active site" description="Proton donor/acceptor" evidence="2">
    <location>
        <position position="192"/>
    </location>
</feature>
<dbReference type="PRINTS" id="PR01790">
    <property type="entry name" value="SMP30FAMILY"/>
</dbReference>
<dbReference type="SUPFAM" id="SSF63829">
    <property type="entry name" value="Calcium-dependent phosphotriesterase"/>
    <property type="match status" value="1"/>
</dbReference>
<dbReference type="RefSeq" id="WP_034626704.1">
    <property type="nucleotide sequence ID" value="NZ_AXNT01000025.1"/>
</dbReference>
<dbReference type="STRING" id="1408250.Q760_09505"/>
<feature type="binding site" evidence="3">
    <location>
        <position position="146"/>
    </location>
    <ligand>
        <name>a divalent metal cation</name>
        <dbReference type="ChEBI" id="CHEBI:60240"/>
    </ligand>
</feature>
<feature type="binding site" evidence="3">
    <location>
        <position position="17"/>
    </location>
    <ligand>
        <name>a divalent metal cation</name>
        <dbReference type="ChEBI" id="CHEBI:60240"/>
    </ligand>
</feature>
<evidence type="ECO:0000259" key="4">
    <source>
        <dbReference type="Pfam" id="PF08450"/>
    </source>
</evidence>
<evidence type="ECO:0000256" key="3">
    <source>
        <dbReference type="PIRSR" id="PIRSR605511-2"/>
    </source>
</evidence>
<feature type="binding site" evidence="3">
    <location>
        <position position="192"/>
    </location>
    <ligand>
        <name>a divalent metal cation</name>
        <dbReference type="ChEBI" id="CHEBI:60240"/>
    </ligand>
</feature>
<dbReference type="InterPro" id="IPR013658">
    <property type="entry name" value="SGL"/>
</dbReference>
<evidence type="ECO:0000256" key="2">
    <source>
        <dbReference type="PIRSR" id="PIRSR605511-1"/>
    </source>
</evidence>
<keyword evidence="3" id="KW-0862">Zinc</keyword>
<dbReference type="GO" id="GO:0004341">
    <property type="term" value="F:gluconolactonase activity"/>
    <property type="evidence" value="ECO:0007669"/>
    <property type="project" value="TreeGrafter"/>
</dbReference>
<feature type="domain" description="SMP-30/Gluconolactonase/LRE-like region" evidence="4">
    <location>
        <begin position="16"/>
        <end position="250"/>
    </location>
</feature>
<accession>A0A0A0B881</accession>
<dbReference type="Pfam" id="PF08450">
    <property type="entry name" value="SGL"/>
    <property type="match status" value="1"/>
</dbReference>
<dbReference type="GO" id="GO:0019853">
    <property type="term" value="P:L-ascorbic acid biosynthetic process"/>
    <property type="evidence" value="ECO:0007669"/>
    <property type="project" value="TreeGrafter"/>
</dbReference>
<dbReference type="OrthoDB" id="2633250at2"/>
<dbReference type="PANTHER" id="PTHR10907:SF47">
    <property type="entry name" value="REGUCALCIN"/>
    <property type="match status" value="1"/>
</dbReference>
<name>A0A0A0B881_9CELL</name>
<dbReference type="EMBL" id="AXNT01000025">
    <property type="protein sequence ID" value="KGM03080.1"/>
    <property type="molecule type" value="Genomic_DNA"/>
</dbReference>
<dbReference type="Proteomes" id="UP000029833">
    <property type="component" value="Unassembled WGS sequence"/>
</dbReference>
<gene>
    <name evidence="5" type="ORF">Q760_09505</name>
</gene>
<comment type="similarity">
    <text evidence="1">Belongs to the SMP-30/CGR1 family.</text>
</comment>